<dbReference type="InterPro" id="IPR036291">
    <property type="entry name" value="NAD(P)-bd_dom_sf"/>
</dbReference>
<dbReference type="AlphaFoldDB" id="A0A8S1F8S2"/>
<proteinExistence type="predicted"/>
<name>A0A8S1F8S2_9PELO</name>
<organism evidence="1 2">
    <name type="scientific">Caenorhabditis bovis</name>
    <dbReference type="NCBI Taxonomy" id="2654633"/>
    <lineage>
        <taxon>Eukaryota</taxon>
        <taxon>Metazoa</taxon>
        <taxon>Ecdysozoa</taxon>
        <taxon>Nematoda</taxon>
        <taxon>Chromadorea</taxon>
        <taxon>Rhabditida</taxon>
        <taxon>Rhabditina</taxon>
        <taxon>Rhabditomorpha</taxon>
        <taxon>Rhabditoidea</taxon>
        <taxon>Rhabditidae</taxon>
        <taxon>Peloderinae</taxon>
        <taxon>Caenorhabditis</taxon>
    </lineage>
</organism>
<evidence type="ECO:0000313" key="2">
    <source>
        <dbReference type="Proteomes" id="UP000494206"/>
    </source>
</evidence>
<accession>A0A8S1F8S2</accession>
<sequence length="464" mass="50970">MSILLTGGLSELTNALAEQLVDTTNLIILHNYNSDANEEAILGILLKENVKKVFDCSLTTNSAVGDPLKSAPSILLGITGVVDAIRNYGLVQCFTLVSGEQVYGNSSNRVETQPLEPVTFVGSAMMSVEAMVHSYAMSYRIPTVIGRIPEGNKLPIAQVASGLLAISNSIDFSKPAEVYNITTDETGAKIRNTFGWSPTESAISSAFCDVRPKLLIFGDSPVKREFVVKTIADIPYVESTISSKAFSNDDVHREILKHSPSHILYFSTSREAFDGDSFILRENMSTNLYLPWLLAAESDKMRLHFTYFGTGELFGIGDDEEHDDDEMPTLVEKPARAVKKHTDKMLRRFETTLQCRMGLPIGGMANEPTSEKLRVAANELDELDTSVSNLNDCLPRVLQLILAKRTGIFNVVNPGTIKIKELKSRLPSTGPSELSILPLVPVKMSCKKFEASTSPLPEIRQILH</sequence>
<gene>
    <name evidence="1" type="ORF">CBOVIS_LOCUS10436</name>
</gene>
<evidence type="ECO:0000313" key="1">
    <source>
        <dbReference type="EMBL" id="CAB3408687.1"/>
    </source>
</evidence>
<dbReference type="OrthoDB" id="16464at2759"/>
<dbReference type="EMBL" id="CADEPM010000007">
    <property type="protein sequence ID" value="CAB3408687.1"/>
    <property type="molecule type" value="Genomic_DNA"/>
</dbReference>
<evidence type="ECO:0008006" key="3">
    <source>
        <dbReference type="Google" id="ProtNLM"/>
    </source>
</evidence>
<dbReference type="Proteomes" id="UP000494206">
    <property type="component" value="Unassembled WGS sequence"/>
</dbReference>
<protein>
    <recommendedName>
        <fullName evidence="3">NAD-dependent epimerase/dehydratase domain-containing protein</fullName>
    </recommendedName>
</protein>
<comment type="caution">
    <text evidence="1">The sequence shown here is derived from an EMBL/GenBank/DDBJ whole genome shotgun (WGS) entry which is preliminary data.</text>
</comment>
<dbReference type="Gene3D" id="3.40.50.720">
    <property type="entry name" value="NAD(P)-binding Rossmann-like Domain"/>
    <property type="match status" value="2"/>
</dbReference>
<reference evidence="1 2" key="1">
    <citation type="submission" date="2020-04" db="EMBL/GenBank/DDBJ databases">
        <authorList>
            <person name="Laetsch R D."/>
            <person name="Stevens L."/>
            <person name="Kumar S."/>
            <person name="Blaxter L. M."/>
        </authorList>
    </citation>
    <scope>NUCLEOTIDE SEQUENCE [LARGE SCALE GENOMIC DNA]</scope>
</reference>
<keyword evidence="2" id="KW-1185">Reference proteome</keyword>
<dbReference type="SUPFAM" id="SSF51735">
    <property type="entry name" value="NAD(P)-binding Rossmann-fold domains"/>
    <property type="match status" value="1"/>
</dbReference>